<dbReference type="AlphaFoldDB" id="A0A0G4IBR4"/>
<dbReference type="VEuPathDB" id="CryptoDB:Cvel_12866"/>
<gene>
    <name evidence="1" type="ORF">Cvel_12866</name>
</gene>
<dbReference type="EMBL" id="CDMZ01005796">
    <property type="protein sequence ID" value="CEM54540.1"/>
    <property type="molecule type" value="Genomic_DNA"/>
</dbReference>
<proteinExistence type="predicted"/>
<organism evidence="1">
    <name type="scientific">Chromera velia CCMP2878</name>
    <dbReference type="NCBI Taxonomy" id="1169474"/>
    <lineage>
        <taxon>Eukaryota</taxon>
        <taxon>Sar</taxon>
        <taxon>Alveolata</taxon>
        <taxon>Colpodellida</taxon>
        <taxon>Chromeraceae</taxon>
        <taxon>Chromera</taxon>
    </lineage>
</organism>
<accession>A0A0G4IBR4</accession>
<reference evidence="1" key="1">
    <citation type="submission" date="2014-11" db="EMBL/GenBank/DDBJ databases">
        <authorList>
            <person name="Otto D Thomas"/>
            <person name="Naeem Raeece"/>
        </authorList>
    </citation>
    <scope>NUCLEOTIDE SEQUENCE</scope>
</reference>
<sequence>MKAPAKGSGCTDPKAMNYAEIALIDDGSCRYAVPGCTDATALNFHAAATIDDGSCKYASDQVASSYT</sequence>
<name>A0A0G4IBR4_9ALVE</name>
<protein>
    <submittedName>
        <fullName evidence="1">Uncharacterized protein</fullName>
    </submittedName>
</protein>
<evidence type="ECO:0000313" key="1">
    <source>
        <dbReference type="EMBL" id="CEM54540.1"/>
    </source>
</evidence>